<dbReference type="RefSeq" id="WP_080176077.1">
    <property type="nucleotide sequence ID" value="NZ_AP024857.1"/>
</dbReference>
<dbReference type="AlphaFoldDB" id="A0A1T4UJN0"/>
<accession>A0A1T4UJN0</accession>
<dbReference type="SUPFAM" id="SSF57938">
    <property type="entry name" value="DnaJ/Hsp40 cysteine-rich domain"/>
    <property type="match status" value="1"/>
</dbReference>
<sequence>MKTEKRVDAALKMAKEQQLRPKKCPYCYGKGETKGVFGDSLWECFHCDGTGYYGNATSIAKWFRLVLMQRTKLLLDIRNQFKSLQAENNLLKQIYPDWKERINIEMEDKCIRENHSRFD</sequence>
<evidence type="ECO:0000313" key="1">
    <source>
        <dbReference type="EMBL" id="SKA52889.1"/>
    </source>
</evidence>
<organism evidence="1 2">
    <name type="scientific">Photobacterium toruni</name>
    <dbReference type="NCBI Taxonomy" id="1935446"/>
    <lineage>
        <taxon>Bacteria</taxon>
        <taxon>Pseudomonadati</taxon>
        <taxon>Pseudomonadota</taxon>
        <taxon>Gammaproteobacteria</taxon>
        <taxon>Vibrionales</taxon>
        <taxon>Vibrionaceae</taxon>
        <taxon>Photobacterium</taxon>
    </lineage>
</organism>
<dbReference type="EMBL" id="FUWP01000025">
    <property type="protein sequence ID" value="SKA52889.1"/>
    <property type="molecule type" value="Genomic_DNA"/>
</dbReference>
<gene>
    <name evidence="1" type="ORF">CZ814_03362</name>
</gene>
<reference evidence="1 2" key="1">
    <citation type="submission" date="2017-02" db="EMBL/GenBank/DDBJ databases">
        <authorList>
            <person name="Peterson S.W."/>
        </authorList>
    </citation>
    <scope>NUCLEOTIDE SEQUENCE [LARGE SCALE GENOMIC DNA]</scope>
    <source>
        <strain evidence="1 2">CECT 9189</strain>
    </source>
</reference>
<proteinExistence type="predicted"/>
<dbReference type="InterPro" id="IPR036410">
    <property type="entry name" value="HSP_DnaJ_Cys-rich_dom_sf"/>
</dbReference>
<dbReference type="OrthoDB" id="2455666at2"/>
<dbReference type="Proteomes" id="UP000191116">
    <property type="component" value="Unassembled WGS sequence"/>
</dbReference>
<evidence type="ECO:0000313" key="2">
    <source>
        <dbReference type="Proteomes" id="UP000191116"/>
    </source>
</evidence>
<protein>
    <submittedName>
        <fullName evidence="1">Uncharacterized protein</fullName>
    </submittedName>
</protein>
<name>A0A1T4UJN0_9GAMM</name>